<keyword evidence="5" id="KW-0443">Lipid metabolism</keyword>
<name>A0A381SVM8_9ZZZZ</name>
<feature type="transmembrane region" description="Helical" evidence="7">
    <location>
        <begin position="136"/>
        <end position="160"/>
    </location>
</feature>
<evidence type="ECO:0000256" key="6">
    <source>
        <dbReference type="ARBA" id="ARBA00023136"/>
    </source>
</evidence>
<keyword evidence="3 7" id="KW-1133">Transmembrane helix</keyword>
<proteinExistence type="predicted"/>
<evidence type="ECO:0000256" key="5">
    <source>
        <dbReference type="ARBA" id="ARBA00023098"/>
    </source>
</evidence>
<feature type="transmembrane region" description="Helical" evidence="7">
    <location>
        <begin position="79"/>
        <end position="97"/>
    </location>
</feature>
<sequence length="424" mass="49706">MSFYIKSLFFAIPIFTILIIIEALIAKQKGLQINRAADVIASLSSGLTKTIRDGIKFGFTIIGYSWLVNHMTIYKLEPVWLAVIIAFVVQDFTGYCIHRLKHRVNILWNRHIIHHSSEDFNLSCALRQSISNTIDFSAIFMIPAALLGVPTKIFAILGPLHFFFQFWYHTQLIGRMGFLEYILVTPSHHRVHHAINPEYVDKNYSQILIFWDKLFGSFQSELDDVKPVYGTLKPVQTWNPVIINFKVMWQLFKDAWHAKRILDKLRIWFMPTGWRPPDVKEKFPLHEITNPKKRIKYHTENSNLLVAYSWAQLIITNILMFYMFTIIPNYNVTMSYLYAAMLILSVFSFTSILDRRKYALVAESIKLCLGFSLLYNQNYSWFGLSGFYVYGLIFYFITSFFLTYYFHQNEIKISSLRPDPVQVN</sequence>
<reference evidence="9" key="1">
    <citation type="submission" date="2018-05" db="EMBL/GenBank/DDBJ databases">
        <authorList>
            <person name="Lanie J.A."/>
            <person name="Ng W.-L."/>
            <person name="Kazmierczak K.M."/>
            <person name="Andrzejewski T.M."/>
            <person name="Davidsen T.M."/>
            <person name="Wayne K.J."/>
            <person name="Tettelin H."/>
            <person name="Glass J.I."/>
            <person name="Rusch D."/>
            <person name="Podicherti R."/>
            <person name="Tsui H.-C.T."/>
            <person name="Winkler M.E."/>
        </authorList>
    </citation>
    <scope>NUCLEOTIDE SEQUENCE</scope>
</reference>
<dbReference type="GO" id="GO:0005783">
    <property type="term" value="C:endoplasmic reticulum"/>
    <property type="evidence" value="ECO:0007669"/>
    <property type="project" value="TreeGrafter"/>
</dbReference>
<dbReference type="AlphaFoldDB" id="A0A381SVM8"/>
<keyword evidence="6 7" id="KW-0472">Membrane</keyword>
<keyword evidence="2 7" id="KW-0812">Transmembrane</keyword>
<gene>
    <name evidence="9" type="ORF">METZ01_LOCUS60880</name>
</gene>
<dbReference type="GO" id="GO:0005506">
    <property type="term" value="F:iron ion binding"/>
    <property type="evidence" value="ECO:0007669"/>
    <property type="project" value="InterPro"/>
</dbReference>
<accession>A0A381SVM8</accession>
<evidence type="ECO:0000256" key="4">
    <source>
        <dbReference type="ARBA" id="ARBA00023002"/>
    </source>
</evidence>
<feature type="domain" description="Fatty acid hydroxylase" evidence="8">
    <location>
        <begin position="84"/>
        <end position="217"/>
    </location>
</feature>
<dbReference type="EMBL" id="UINC01003635">
    <property type="protein sequence ID" value="SVA08026.1"/>
    <property type="molecule type" value="Genomic_DNA"/>
</dbReference>
<dbReference type="InterPro" id="IPR006694">
    <property type="entry name" value="Fatty_acid_hydroxylase"/>
</dbReference>
<evidence type="ECO:0000256" key="7">
    <source>
        <dbReference type="SAM" id="Phobius"/>
    </source>
</evidence>
<evidence type="ECO:0000256" key="3">
    <source>
        <dbReference type="ARBA" id="ARBA00022989"/>
    </source>
</evidence>
<dbReference type="InterPro" id="IPR051689">
    <property type="entry name" value="Sterol_desaturase/TMEM195"/>
</dbReference>
<dbReference type="PANTHER" id="PTHR21624:SF1">
    <property type="entry name" value="ALKYLGLYCEROL MONOOXYGENASE"/>
    <property type="match status" value="1"/>
</dbReference>
<feature type="transmembrane region" description="Helical" evidence="7">
    <location>
        <begin position="336"/>
        <end position="353"/>
    </location>
</feature>
<comment type="subcellular location">
    <subcellularLocation>
        <location evidence="1">Endomembrane system</location>
        <topology evidence="1">Multi-pass membrane protein</topology>
    </subcellularLocation>
</comment>
<dbReference type="PANTHER" id="PTHR21624">
    <property type="entry name" value="STEROL DESATURASE-RELATED PROTEIN"/>
    <property type="match status" value="1"/>
</dbReference>
<dbReference type="GO" id="GO:0006643">
    <property type="term" value="P:membrane lipid metabolic process"/>
    <property type="evidence" value="ECO:0007669"/>
    <property type="project" value="TreeGrafter"/>
</dbReference>
<protein>
    <recommendedName>
        <fullName evidence="8">Fatty acid hydroxylase domain-containing protein</fullName>
    </recommendedName>
</protein>
<organism evidence="9">
    <name type="scientific">marine metagenome</name>
    <dbReference type="NCBI Taxonomy" id="408172"/>
    <lineage>
        <taxon>unclassified sequences</taxon>
        <taxon>metagenomes</taxon>
        <taxon>ecological metagenomes</taxon>
    </lineage>
</organism>
<evidence type="ECO:0000259" key="8">
    <source>
        <dbReference type="Pfam" id="PF04116"/>
    </source>
</evidence>
<feature type="transmembrane region" description="Helical" evidence="7">
    <location>
        <begin position="166"/>
        <end position="184"/>
    </location>
</feature>
<dbReference type="GO" id="GO:0008610">
    <property type="term" value="P:lipid biosynthetic process"/>
    <property type="evidence" value="ECO:0007669"/>
    <property type="project" value="InterPro"/>
</dbReference>
<dbReference type="GO" id="GO:0016020">
    <property type="term" value="C:membrane"/>
    <property type="evidence" value="ECO:0007669"/>
    <property type="project" value="GOC"/>
</dbReference>
<evidence type="ECO:0000256" key="2">
    <source>
        <dbReference type="ARBA" id="ARBA00022692"/>
    </source>
</evidence>
<dbReference type="GO" id="GO:0050479">
    <property type="term" value="F:glyceryl-ether monooxygenase activity"/>
    <property type="evidence" value="ECO:0007669"/>
    <property type="project" value="TreeGrafter"/>
</dbReference>
<keyword evidence="4" id="KW-0560">Oxidoreductase</keyword>
<feature type="transmembrane region" description="Helical" evidence="7">
    <location>
        <begin position="302"/>
        <end position="324"/>
    </location>
</feature>
<evidence type="ECO:0000313" key="9">
    <source>
        <dbReference type="EMBL" id="SVA08026.1"/>
    </source>
</evidence>
<feature type="transmembrane region" description="Helical" evidence="7">
    <location>
        <begin position="6"/>
        <end position="25"/>
    </location>
</feature>
<feature type="transmembrane region" description="Helical" evidence="7">
    <location>
        <begin position="387"/>
        <end position="407"/>
    </location>
</feature>
<dbReference type="Pfam" id="PF04116">
    <property type="entry name" value="FA_hydroxylase"/>
    <property type="match status" value="1"/>
</dbReference>
<evidence type="ECO:0000256" key="1">
    <source>
        <dbReference type="ARBA" id="ARBA00004127"/>
    </source>
</evidence>